<dbReference type="InterPro" id="IPR027417">
    <property type="entry name" value="P-loop_NTPase"/>
</dbReference>
<dbReference type="Proteomes" id="UP000479114">
    <property type="component" value="Chromosome"/>
</dbReference>
<evidence type="ECO:0000259" key="15">
    <source>
        <dbReference type="SMART" id="SM00382"/>
    </source>
</evidence>
<protein>
    <recommendedName>
        <fullName evidence="3 13">Flagellar biosynthesis protein FlhF</fullName>
    </recommendedName>
</protein>
<dbReference type="FunFam" id="3.40.50.300:FF:000695">
    <property type="entry name" value="Flagellar biosynthesis regulator FlhF"/>
    <property type="match status" value="1"/>
</dbReference>
<feature type="compositionally biased region" description="Low complexity" evidence="14">
    <location>
        <begin position="142"/>
        <end position="153"/>
    </location>
</feature>
<feature type="compositionally biased region" description="Polar residues" evidence="14">
    <location>
        <begin position="155"/>
        <end position="171"/>
    </location>
</feature>
<evidence type="ECO:0000256" key="12">
    <source>
        <dbReference type="ARBA" id="ARBA00025337"/>
    </source>
</evidence>
<comment type="similarity">
    <text evidence="2">Belongs to the GTP-binding SRP family.</text>
</comment>
<evidence type="ECO:0000313" key="18">
    <source>
        <dbReference type="Proteomes" id="UP000479114"/>
    </source>
</evidence>
<evidence type="ECO:0000256" key="4">
    <source>
        <dbReference type="ARBA" id="ARBA00022448"/>
    </source>
</evidence>
<evidence type="ECO:0000256" key="11">
    <source>
        <dbReference type="ARBA" id="ARBA00023225"/>
    </source>
</evidence>
<evidence type="ECO:0000256" key="6">
    <source>
        <dbReference type="ARBA" id="ARBA00022741"/>
    </source>
</evidence>
<evidence type="ECO:0000256" key="9">
    <source>
        <dbReference type="ARBA" id="ARBA00023134"/>
    </source>
</evidence>
<dbReference type="GO" id="GO:0006614">
    <property type="term" value="P:SRP-dependent cotranslational protein targeting to membrane"/>
    <property type="evidence" value="ECO:0007669"/>
    <property type="project" value="UniProtKB-UniRule"/>
</dbReference>
<keyword evidence="9" id="KW-0342">GTP-binding</keyword>
<evidence type="ECO:0000256" key="7">
    <source>
        <dbReference type="ARBA" id="ARBA00022795"/>
    </source>
</evidence>
<dbReference type="Gene3D" id="3.40.50.300">
    <property type="entry name" value="P-loop containing nucleotide triphosphate hydrolases"/>
    <property type="match status" value="1"/>
</dbReference>
<evidence type="ECO:0000256" key="14">
    <source>
        <dbReference type="SAM" id="MobiDB-lite"/>
    </source>
</evidence>
<sequence>MKVKRYIVNALPEALPMIRSELGIDAVILNTKEIRVGGFLGMFRKKKTEVIAAVETSGGESAKPAGRPAAPVPKATLSPEAAASMAATLSAAVAIREKQPRAEEDVVAKHAATAVLTPEQEQFARVTSPAAVYAARTATSAPTATAPTVSIASNGGDSLSRSNVVQATPTADSRRPRVSEDLLMEEIRDMKQWIMRMSNQQRVKSRPAAIQDLCERLEEQEVSEQWIDQLIQSIEAQLELNQDDHEQEAPDRSTVWKLAETILLDWLKDFEEGAISRDTRVIHFVGPTGVGKTTSIAKLAAEQTLKAGRKVGFITSDTYRIAAVDQLRTYATILNVPLEVVFSPSEVARAFHALEDRELIFMDTAGRNFRNELYVSEVNSLLQTGSYSETFLVLSLTGKFSDMSAVAGNFAKFGVERVLFTKQDETSAVGSILNLALEHGLKPTFIAYGQTVPDDIAAFRASTYVAQLLGDSHE</sequence>
<dbReference type="GO" id="GO:0005525">
    <property type="term" value="F:GTP binding"/>
    <property type="evidence" value="ECO:0007669"/>
    <property type="project" value="UniProtKB-UniRule"/>
</dbReference>
<dbReference type="GO" id="GO:0005047">
    <property type="term" value="F:signal recognition particle binding"/>
    <property type="evidence" value="ECO:0007669"/>
    <property type="project" value="TreeGrafter"/>
</dbReference>
<dbReference type="NCBIfam" id="TIGR03499">
    <property type="entry name" value="FlhF"/>
    <property type="match status" value="1"/>
</dbReference>
<dbReference type="Gene3D" id="1.20.120.1380">
    <property type="entry name" value="Flagellar FlhF biosynthesis protein, N domain"/>
    <property type="match status" value="1"/>
</dbReference>
<dbReference type="KEGG" id="prz:GZH47_03835"/>
<dbReference type="PANTHER" id="PTHR43134:SF3">
    <property type="entry name" value="FLAGELLAR BIOSYNTHESIS PROTEIN FLHF"/>
    <property type="match status" value="1"/>
</dbReference>
<evidence type="ECO:0000259" key="16">
    <source>
        <dbReference type="SMART" id="SM00962"/>
    </source>
</evidence>
<dbReference type="GO" id="GO:0044781">
    <property type="term" value="P:bacterial-type flagellum organization"/>
    <property type="evidence" value="ECO:0007669"/>
    <property type="project" value="UniProtKB-UniRule"/>
</dbReference>
<organism evidence="17 18">
    <name type="scientific">Paenibacillus rhizovicinus</name>
    <dbReference type="NCBI Taxonomy" id="2704463"/>
    <lineage>
        <taxon>Bacteria</taxon>
        <taxon>Bacillati</taxon>
        <taxon>Bacillota</taxon>
        <taxon>Bacilli</taxon>
        <taxon>Bacillales</taxon>
        <taxon>Paenibacillaceae</taxon>
        <taxon>Paenibacillus</taxon>
    </lineage>
</organism>
<gene>
    <name evidence="17" type="primary">flhF</name>
    <name evidence="17" type="ORF">GZH47_03835</name>
</gene>
<dbReference type="InterPro" id="IPR020006">
    <property type="entry name" value="FlhF"/>
</dbReference>
<comment type="function">
    <text evidence="12">Necessary for flagellar biosynthesis. May be involved in translocation of the flagellum.</text>
</comment>
<dbReference type="InterPro" id="IPR047040">
    <property type="entry name" value="FlhF__GTPase_dom"/>
</dbReference>
<keyword evidence="6" id="KW-0547">Nucleotide-binding</keyword>
<keyword evidence="17" id="KW-0966">Cell projection</keyword>
<evidence type="ECO:0000256" key="1">
    <source>
        <dbReference type="ARBA" id="ARBA00004413"/>
    </source>
</evidence>
<keyword evidence="10" id="KW-0472">Membrane</keyword>
<evidence type="ECO:0000256" key="8">
    <source>
        <dbReference type="ARBA" id="ARBA00022927"/>
    </source>
</evidence>
<dbReference type="EMBL" id="CP048286">
    <property type="protein sequence ID" value="QHW30050.1"/>
    <property type="molecule type" value="Genomic_DNA"/>
</dbReference>
<dbReference type="SUPFAM" id="SSF52540">
    <property type="entry name" value="P-loop containing nucleoside triphosphate hydrolases"/>
    <property type="match status" value="1"/>
</dbReference>
<dbReference type="GO" id="GO:0015031">
    <property type="term" value="P:protein transport"/>
    <property type="evidence" value="ECO:0007669"/>
    <property type="project" value="UniProtKB-KW"/>
</dbReference>
<keyword evidence="5" id="KW-1003">Cell membrane</keyword>
<evidence type="ECO:0000256" key="13">
    <source>
        <dbReference type="NCBIfam" id="TIGR03499"/>
    </source>
</evidence>
<evidence type="ECO:0000256" key="3">
    <source>
        <dbReference type="ARBA" id="ARBA00014919"/>
    </source>
</evidence>
<feature type="domain" description="AAA+ ATPase" evidence="15">
    <location>
        <begin position="278"/>
        <end position="472"/>
    </location>
</feature>
<dbReference type="RefSeq" id="WP_162638688.1">
    <property type="nucleotide sequence ID" value="NZ_CP048286.1"/>
</dbReference>
<dbReference type="InterPro" id="IPR003593">
    <property type="entry name" value="AAA+_ATPase"/>
</dbReference>
<keyword evidence="17" id="KW-0282">Flagellum</keyword>
<feature type="domain" description="SRP54-type proteins GTP-binding" evidence="16">
    <location>
        <begin position="279"/>
        <end position="470"/>
    </location>
</feature>
<dbReference type="CDD" id="cd17873">
    <property type="entry name" value="FlhF"/>
    <property type="match status" value="1"/>
</dbReference>
<reference evidence="17 18" key="1">
    <citation type="submission" date="2020-02" db="EMBL/GenBank/DDBJ databases">
        <title>Paenibacillus sp. nov., isolated from rhizosphere soil of tomato.</title>
        <authorList>
            <person name="Weon H.-Y."/>
            <person name="Lee S.A."/>
        </authorList>
    </citation>
    <scope>NUCLEOTIDE SEQUENCE [LARGE SCALE GENOMIC DNA]</scope>
    <source>
        <strain evidence="17 18">14171R-81</strain>
    </source>
</reference>
<dbReference type="GO" id="GO:0003924">
    <property type="term" value="F:GTPase activity"/>
    <property type="evidence" value="ECO:0007669"/>
    <property type="project" value="UniProtKB-UniRule"/>
</dbReference>
<keyword evidence="17" id="KW-0969">Cilium</keyword>
<dbReference type="PANTHER" id="PTHR43134">
    <property type="entry name" value="SIGNAL RECOGNITION PARTICLE RECEPTOR SUBUNIT ALPHA"/>
    <property type="match status" value="1"/>
</dbReference>
<keyword evidence="11" id="KW-1006">Bacterial flagellum protein export</keyword>
<keyword evidence="8" id="KW-0653">Protein transport</keyword>
<accession>A0A6C0NV33</accession>
<comment type="subcellular location">
    <subcellularLocation>
        <location evidence="1">Cell membrane</location>
        <topology evidence="1">Peripheral membrane protein</topology>
        <orientation evidence="1">Cytoplasmic side</orientation>
    </subcellularLocation>
</comment>
<dbReference type="GO" id="GO:0005886">
    <property type="term" value="C:plasma membrane"/>
    <property type="evidence" value="ECO:0007669"/>
    <property type="project" value="UniProtKB-SubCell"/>
</dbReference>
<feature type="region of interest" description="Disordered" evidence="14">
    <location>
        <begin position="142"/>
        <end position="175"/>
    </location>
</feature>
<evidence type="ECO:0000256" key="5">
    <source>
        <dbReference type="ARBA" id="ARBA00022475"/>
    </source>
</evidence>
<keyword evidence="4" id="KW-0813">Transport</keyword>
<evidence type="ECO:0000256" key="10">
    <source>
        <dbReference type="ARBA" id="ARBA00023136"/>
    </source>
</evidence>
<dbReference type="Pfam" id="PF00448">
    <property type="entry name" value="SRP54"/>
    <property type="match status" value="1"/>
</dbReference>
<dbReference type="AlphaFoldDB" id="A0A6C0NV33"/>
<proteinExistence type="inferred from homology"/>
<evidence type="ECO:0000313" key="17">
    <source>
        <dbReference type="EMBL" id="QHW30050.1"/>
    </source>
</evidence>
<keyword evidence="18" id="KW-1185">Reference proteome</keyword>
<dbReference type="SMART" id="SM00962">
    <property type="entry name" value="SRP54"/>
    <property type="match status" value="1"/>
</dbReference>
<dbReference type="SMART" id="SM00382">
    <property type="entry name" value="AAA"/>
    <property type="match status" value="1"/>
</dbReference>
<evidence type="ECO:0000256" key="2">
    <source>
        <dbReference type="ARBA" id="ARBA00008531"/>
    </source>
</evidence>
<keyword evidence="7" id="KW-1005">Bacterial flagellum biogenesis</keyword>
<name>A0A6C0NV33_9BACL</name>
<dbReference type="InterPro" id="IPR000897">
    <property type="entry name" value="SRP54_GTPase_dom"/>
</dbReference>